<evidence type="ECO:0000313" key="13">
    <source>
        <dbReference type="Proteomes" id="UP000186890"/>
    </source>
</evidence>
<protein>
    <submittedName>
        <fullName evidence="12">Histidine kinase</fullName>
    </submittedName>
</protein>
<dbReference type="GO" id="GO:0000155">
    <property type="term" value="F:phosphorelay sensor kinase activity"/>
    <property type="evidence" value="ECO:0007669"/>
    <property type="project" value="InterPro"/>
</dbReference>
<dbReference type="Pfam" id="PF00672">
    <property type="entry name" value="HAMP"/>
    <property type="match status" value="1"/>
</dbReference>
<name>A0A1Q8E814_9STRE</name>
<evidence type="ECO:0000256" key="6">
    <source>
        <dbReference type="ARBA" id="ARBA00022777"/>
    </source>
</evidence>
<dbReference type="OrthoDB" id="9776552at2"/>
<dbReference type="Pfam" id="PF02743">
    <property type="entry name" value="dCache_1"/>
    <property type="match status" value="1"/>
</dbReference>
<evidence type="ECO:0000313" key="12">
    <source>
        <dbReference type="EMBL" id="OLF47932.1"/>
    </source>
</evidence>
<dbReference type="Pfam" id="PF06580">
    <property type="entry name" value="His_kinase"/>
    <property type="match status" value="1"/>
</dbReference>
<feature type="transmembrane region" description="Helical" evidence="10">
    <location>
        <begin position="280"/>
        <end position="303"/>
    </location>
</feature>
<feature type="transmembrane region" description="Helical" evidence="10">
    <location>
        <begin position="7"/>
        <end position="30"/>
    </location>
</feature>
<evidence type="ECO:0000259" key="11">
    <source>
        <dbReference type="PROSITE" id="PS50885"/>
    </source>
</evidence>
<dbReference type="Gene3D" id="6.10.340.10">
    <property type="match status" value="1"/>
</dbReference>
<evidence type="ECO:0000256" key="2">
    <source>
        <dbReference type="ARBA" id="ARBA00022475"/>
    </source>
</evidence>
<dbReference type="AlphaFoldDB" id="A0A1Q8E814"/>
<sequence length="564" mass="63984">MKRYSLFVQLVVYVALTMLLLLGIVGASYYHTSSTVIRETTEQSTQNTISQSGQFVQSYLEKLKETTKSLATNELVKGYAEDSTAEHEESLRKLLDTILSTDRDLVSAVLVTKSGHLVATDEAISMKTSSDMMKEAWYQAAIQEHAMPVLTPARQNLSESSDKWVVSITQEVVDSKGDNLGVIRLDIAYDSLSRYLDSLQLGKDGFTFIINSKHEFVYHPKKSVYSSSQEMKALEPYILTPNGYVNDDTSYVYQYQIPQSDWLIIGVASMENLHQLQKQIFMSFLGTGLVVLGICLLGIWFILRHWIKPLRDLQETILAIGNGNASLRASEQGAPELVDLAHQFNRMLDQIDKLMRTVKEEEQNVRKYELQALSSQINPHFLYNTLDTIVWMAEFNNSAKVVEVTKSLAKYFRLALNQGNEQIVLKDEIDHVRQYLFIQKQRYGDKLAYEIEEDARFDSFQLPKLVLQPLVENAIYHGIKEIKGQGLVRVSVAERKEFLVVSIHDNGSGFTAHDTTENLLVKLGGVGLKNVDQRLRLQFGSAYHMDIDSKQGSHTIISLFFPKR</sequence>
<keyword evidence="13" id="KW-1185">Reference proteome</keyword>
<keyword evidence="8 10" id="KW-0472">Membrane</keyword>
<dbReference type="InterPro" id="IPR051552">
    <property type="entry name" value="HptR"/>
</dbReference>
<evidence type="ECO:0000256" key="5">
    <source>
        <dbReference type="ARBA" id="ARBA00022692"/>
    </source>
</evidence>
<dbReference type="CDD" id="cd06225">
    <property type="entry name" value="HAMP"/>
    <property type="match status" value="1"/>
</dbReference>
<proteinExistence type="predicted"/>
<feature type="domain" description="HAMP" evidence="11">
    <location>
        <begin position="304"/>
        <end position="356"/>
    </location>
</feature>
<dbReference type="InterPro" id="IPR033479">
    <property type="entry name" value="dCache_1"/>
</dbReference>
<feature type="coiled-coil region" evidence="9">
    <location>
        <begin position="344"/>
        <end position="371"/>
    </location>
</feature>
<dbReference type="InterPro" id="IPR010559">
    <property type="entry name" value="Sig_transdc_His_kin_internal"/>
</dbReference>
<keyword evidence="2" id="KW-1003">Cell membrane</keyword>
<dbReference type="InterPro" id="IPR003594">
    <property type="entry name" value="HATPase_dom"/>
</dbReference>
<dbReference type="Gene3D" id="3.30.450.20">
    <property type="entry name" value="PAS domain"/>
    <property type="match status" value="2"/>
</dbReference>
<accession>A0A1Q8E814</accession>
<dbReference type="RefSeq" id="WP_075104806.1">
    <property type="nucleotide sequence ID" value="NZ_MSJM01000004.1"/>
</dbReference>
<keyword evidence="5 10" id="KW-0812">Transmembrane</keyword>
<dbReference type="InterPro" id="IPR003660">
    <property type="entry name" value="HAMP_dom"/>
</dbReference>
<evidence type="ECO:0000256" key="4">
    <source>
        <dbReference type="ARBA" id="ARBA00022679"/>
    </source>
</evidence>
<dbReference type="SMART" id="SM00304">
    <property type="entry name" value="HAMP"/>
    <property type="match status" value="1"/>
</dbReference>
<keyword evidence="6 12" id="KW-0418">Kinase</keyword>
<reference evidence="13" key="1">
    <citation type="submission" date="2016-12" db="EMBL/GenBank/DDBJ databases">
        <authorList>
            <person name="Gulvik C.A."/>
        </authorList>
    </citation>
    <scope>NUCLEOTIDE SEQUENCE [LARGE SCALE GENOMIC DNA]</scope>
    <source>
        <strain evidence="13">NED12-00049-6B</strain>
    </source>
</reference>
<dbReference type="PROSITE" id="PS50885">
    <property type="entry name" value="HAMP"/>
    <property type="match status" value="1"/>
</dbReference>
<gene>
    <name evidence="12" type="ORF">BU202_05585</name>
</gene>
<keyword evidence="9" id="KW-0175">Coiled coil</keyword>
<organism evidence="12 13">
    <name type="scientific">Streptococcus cuniculi</name>
    <dbReference type="NCBI Taxonomy" id="1432788"/>
    <lineage>
        <taxon>Bacteria</taxon>
        <taxon>Bacillati</taxon>
        <taxon>Bacillota</taxon>
        <taxon>Bacilli</taxon>
        <taxon>Lactobacillales</taxon>
        <taxon>Streptococcaceae</taxon>
        <taxon>Streptococcus</taxon>
    </lineage>
</organism>
<dbReference type="EMBL" id="MSJM01000004">
    <property type="protein sequence ID" value="OLF47932.1"/>
    <property type="molecule type" value="Genomic_DNA"/>
</dbReference>
<keyword evidence="7 10" id="KW-1133">Transmembrane helix</keyword>
<dbReference type="Gene3D" id="3.30.565.10">
    <property type="entry name" value="Histidine kinase-like ATPase, C-terminal domain"/>
    <property type="match status" value="1"/>
</dbReference>
<dbReference type="PANTHER" id="PTHR42713:SF2">
    <property type="entry name" value="TWO-COMPONENT SENSOR KINASE YESM"/>
    <property type="match status" value="1"/>
</dbReference>
<dbReference type="GO" id="GO:0005886">
    <property type="term" value="C:plasma membrane"/>
    <property type="evidence" value="ECO:0007669"/>
    <property type="project" value="UniProtKB-SubCell"/>
</dbReference>
<comment type="caution">
    <text evidence="12">The sequence shown here is derived from an EMBL/GenBank/DDBJ whole genome shotgun (WGS) entry which is preliminary data.</text>
</comment>
<dbReference type="SUPFAM" id="SSF158472">
    <property type="entry name" value="HAMP domain-like"/>
    <property type="match status" value="1"/>
</dbReference>
<dbReference type="SUPFAM" id="SSF55874">
    <property type="entry name" value="ATPase domain of HSP90 chaperone/DNA topoisomerase II/histidine kinase"/>
    <property type="match status" value="1"/>
</dbReference>
<keyword evidence="3" id="KW-0597">Phosphoprotein</keyword>
<evidence type="ECO:0000256" key="8">
    <source>
        <dbReference type="ARBA" id="ARBA00023136"/>
    </source>
</evidence>
<evidence type="ECO:0000256" key="7">
    <source>
        <dbReference type="ARBA" id="ARBA00022989"/>
    </source>
</evidence>
<dbReference type="Proteomes" id="UP000186890">
    <property type="component" value="Unassembled WGS sequence"/>
</dbReference>
<evidence type="ECO:0000256" key="9">
    <source>
        <dbReference type="SAM" id="Coils"/>
    </source>
</evidence>
<keyword evidence="4" id="KW-0808">Transferase</keyword>
<evidence type="ECO:0000256" key="3">
    <source>
        <dbReference type="ARBA" id="ARBA00022553"/>
    </source>
</evidence>
<dbReference type="PANTHER" id="PTHR42713">
    <property type="entry name" value="HISTIDINE KINASE-RELATED"/>
    <property type="match status" value="1"/>
</dbReference>
<dbReference type="CDD" id="cd18773">
    <property type="entry name" value="PDC1_HK_sensor"/>
    <property type="match status" value="1"/>
</dbReference>
<evidence type="ECO:0000256" key="10">
    <source>
        <dbReference type="SAM" id="Phobius"/>
    </source>
</evidence>
<dbReference type="Pfam" id="PF02518">
    <property type="entry name" value="HATPase_c"/>
    <property type="match status" value="1"/>
</dbReference>
<comment type="subcellular location">
    <subcellularLocation>
        <location evidence="1">Cell membrane</location>
        <topology evidence="1">Multi-pass membrane protein</topology>
    </subcellularLocation>
</comment>
<dbReference type="InterPro" id="IPR036890">
    <property type="entry name" value="HATPase_C_sf"/>
</dbReference>
<evidence type="ECO:0000256" key="1">
    <source>
        <dbReference type="ARBA" id="ARBA00004651"/>
    </source>
</evidence>